<sequence>MKANRSDAPSRLHKKKKSHLPALIAFGITGAAVYTIIWPLLKPVSINVNQFKQAFETEQPSYQYQAAANPTYAAPQPRAEITWSNGQGHQTQTRQTTYNDQNYTPRTDINTVQPPPARHYASNSSSQRSQTIRRTHSSYWEWESGHQKKRVAGHFEWVEIDGKVDHSSVCQNYKYGSLIYRDCRKGAKVALKKMCGKHEGACYAGNHLIP</sequence>
<evidence type="ECO:0000256" key="2">
    <source>
        <dbReference type="SAM" id="Phobius"/>
    </source>
</evidence>
<keyword evidence="2" id="KW-0472">Membrane</keyword>
<proteinExistence type="predicted"/>
<name>A0A7U7IBZ2_9GAMM</name>
<dbReference type="EMBL" id="CAJFCI010000076">
    <property type="protein sequence ID" value="CAD5109557.1"/>
    <property type="molecule type" value="Genomic_DNA"/>
</dbReference>
<keyword evidence="2" id="KW-0812">Transmembrane</keyword>
<protein>
    <submittedName>
        <fullName evidence="3">Uncharacterized protein</fullName>
    </submittedName>
</protein>
<gene>
    <name evidence="3" type="ORF">PSEWESI4_03862</name>
</gene>
<evidence type="ECO:0000313" key="4">
    <source>
        <dbReference type="Proteomes" id="UP000583387"/>
    </source>
</evidence>
<feature type="transmembrane region" description="Helical" evidence="2">
    <location>
        <begin position="20"/>
        <end position="41"/>
    </location>
</feature>
<organism evidence="3 4">
    <name type="scientific">Zestomonas carbonaria</name>
    <dbReference type="NCBI Taxonomy" id="2762745"/>
    <lineage>
        <taxon>Bacteria</taxon>
        <taxon>Pseudomonadati</taxon>
        <taxon>Pseudomonadota</taxon>
        <taxon>Gammaproteobacteria</taxon>
        <taxon>Pseudomonadales</taxon>
        <taxon>Pseudomonadaceae</taxon>
        <taxon>Zestomonas</taxon>
    </lineage>
</organism>
<evidence type="ECO:0000256" key="1">
    <source>
        <dbReference type="SAM" id="MobiDB-lite"/>
    </source>
</evidence>
<comment type="caution">
    <text evidence="3">The sequence shown here is derived from an EMBL/GenBank/DDBJ whole genome shotgun (WGS) entry which is preliminary data.</text>
</comment>
<evidence type="ECO:0000313" key="3">
    <source>
        <dbReference type="EMBL" id="CAD5109557.1"/>
    </source>
</evidence>
<dbReference type="Proteomes" id="UP000583387">
    <property type="component" value="Unassembled WGS sequence"/>
</dbReference>
<feature type="compositionally biased region" description="Low complexity" evidence="1">
    <location>
        <begin position="86"/>
        <end position="97"/>
    </location>
</feature>
<reference evidence="3 4" key="1">
    <citation type="submission" date="2020-08" db="EMBL/GenBank/DDBJ databases">
        <authorList>
            <person name="Criscuolo A."/>
        </authorList>
    </citation>
    <scope>NUCLEOTIDE SEQUENCE [LARGE SCALE GENOMIC DNA]</scope>
    <source>
        <strain evidence="3">CIP111764</strain>
    </source>
</reference>
<feature type="compositionally biased region" description="Polar residues" evidence="1">
    <location>
        <begin position="98"/>
        <end position="112"/>
    </location>
</feature>
<keyword evidence="4" id="KW-1185">Reference proteome</keyword>
<keyword evidence="2" id="KW-1133">Transmembrane helix</keyword>
<accession>A0A7U7IBZ2</accession>
<dbReference type="RefSeq" id="WP_187672870.1">
    <property type="nucleotide sequence ID" value="NZ_CAJFCI010000076.1"/>
</dbReference>
<feature type="region of interest" description="Disordered" evidence="1">
    <location>
        <begin position="83"/>
        <end position="129"/>
    </location>
</feature>
<dbReference type="AlphaFoldDB" id="A0A7U7IBZ2"/>